<dbReference type="KEGG" id="dvv:114337838"/>
<proteinExistence type="inferred from homology"/>
<reference evidence="4" key="1">
    <citation type="submission" date="2025-08" db="UniProtKB">
        <authorList>
            <consortium name="RefSeq"/>
        </authorList>
    </citation>
    <scope>IDENTIFICATION</scope>
    <source>
        <tissue evidence="4">Whole insect</tissue>
    </source>
</reference>
<dbReference type="AlphaFoldDB" id="A0A6P7G5C1"/>
<protein>
    <submittedName>
        <fullName evidence="4">Protein patched homolog 1-like isoform X1</fullName>
    </submittedName>
</protein>
<feature type="transmembrane region" description="Helical" evidence="2">
    <location>
        <begin position="344"/>
        <end position="369"/>
    </location>
</feature>
<feature type="transmembrane region" description="Helical" evidence="2">
    <location>
        <begin position="760"/>
        <end position="780"/>
    </location>
</feature>
<dbReference type="GO" id="GO:0016020">
    <property type="term" value="C:membrane"/>
    <property type="evidence" value="ECO:0007669"/>
    <property type="project" value="TreeGrafter"/>
</dbReference>
<keyword evidence="2" id="KW-0812">Transmembrane</keyword>
<sequence>MTKKTDNKNYKFGALCHTITYSVVNFTEKFFYKLGLYIGQHPKRTIVICWIVVLLSALGFLRFRQEKNPLKLWVPPESSFVKDSEWLMKSLQIAYQEEVVLLTGEDVLTPEYIQKLYQLDQEVRNSRSSKNLTLKDVCFMIPKVEKSLLQFLDSNDTRADPSSQMNPALYCSFVESMKKECYVKSILDLWGFKKKTIMELTKEDIINAINVESDEMFGKLKSHKDLLGMVEKNETGHIIKAKALYNFWYLTKNFSAIDMDKVGNMAGTSDWATEEAVDWEGLFLEILEKFSQSKETFYYAGRSFGDISNAALFQDMDLIVFGVMVMVLYVQLVISKFNFVEMRVILGFIGLLSIGMSFVVGSGICALVGVPYGPVHTSLPFLLMGLGVDDMFIIIACWEELTAEEKKLPMERKIALTLKHAGVSITITSVTDVIAFIIGSSTILPSLESFCIYAAAGVLMTFIFAVTFFVACFVIDQRRVEQYRHGAFPWIVYPNYEPNQCSQKNFTSIIFNKFYSNVILTTPGKIAVIVISIICAGFSIESCIKLEKKFNPEWFIPEGTHLGNFFSARSTYFPSVGFDAGLYMGSVNYTHELTNIKRAVDKLNEISNVTENVVSWVDPFRDFVMFNFHHDVFIEPLDDDRFSIFLSKFLMSPRYAQYQGNFIFEKELECGVPAPKIKLSTIDFFFKKSAETQQYISAMYQVRGIAENINFTSGDRFATVWSKFFATWITDELIGIEVARNLQLALLCVMLCTIPLIANWQISCFIFFCVLITMVNVCGFMQRWGINIDLVSCIGLELAIGLCVDYATHVGHTFLTVSEGNKQERAIKTVTSIGSAVLYGGLSTFIGVSMMSFSKAYTFQSFFKIFFLVIVFGLFHGIVLLPVILSFIGPAPYKKHKKSAVEESELKPLDS</sequence>
<evidence type="ECO:0000313" key="4">
    <source>
        <dbReference type="RefSeq" id="XP_028144181.1"/>
    </source>
</evidence>
<feature type="transmembrane region" description="Helical" evidence="2">
    <location>
        <begin position="422"/>
        <end position="444"/>
    </location>
</feature>
<dbReference type="RefSeq" id="XP_028144181.1">
    <property type="nucleotide sequence ID" value="XM_028288380.1"/>
</dbReference>
<keyword evidence="2" id="KW-1133">Transmembrane helix</keyword>
<accession>A0A6P7G5C1</accession>
<dbReference type="PANTHER" id="PTHR10796:SF130">
    <property type="entry name" value="PATCHED DOMAIN-CONTAINING PROTEIN 3-LIKE PROTEIN"/>
    <property type="match status" value="1"/>
</dbReference>
<organism evidence="4">
    <name type="scientific">Diabrotica virgifera virgifera</name>
    <name type="common">western corn rootworm</name>
    <dbReference type="NCBI Taxonomy" id="50390"/>
    <lineage>
        <taxon>Eukaryota</taxon>
        <taxon>Metazoa</taxon>
        <taxon>Ecdysozoa</taxon>
        <taxon>Arthropoda</taxon>
        <taxon>Hexapoda</taxon>
        <taxon>Insecta</taxon>
        <taxon>Pterygota</taxon>
        <taxon>Neoptera</taxon>
        <taxon>Endopterygota</taxon>
        <taxon>Coleoptera</taxon>
        <taxon>Polyphaga</taxon>
        <taxon>Cucujiformia</taxon>
        <taxon>Chrysomeloidea</taxon>
        <taxon>Chrysomelidae</taxon>
        <taxon>Galerucinae</taxon>
        <taxon>Diabroticina</taxon>
        <taxon>Diabroticites</taxon>
        <taxon>Diabrotica</taxon>
    </lineage>
</organism>
<keyword evidence="2" id="KW-0472">Membrane</keyword>
<feature type="transmembrane region" description="Helical" evidence="2">
    <location>
        <begin position="865"/>
        <end position="888"/>
    </location>
</feature>
<dbReference type="PROSITE" id="PS50156">
    <property type="entry name" value="SSD"/>
    <property type="match status" value="1"/>
</dbReference>
<evidence type="ECO:0000256" key="2">
    <source>
        <dbReference type="SAM" id="Phobius"/>
    </source>
</evidence>
<feature type="transmembrane region" description="Helical" evidence="2">
    <location>
        <begin position="381"/>
        <end position="401"/>
    </location>
</feature>
<dbReference type="InParanoid" id="A0A6P7G5C1"/>
<feature type="transmembrane region" description="Helical" evidence="2">
    <location>
        <begin position="514"/>
        <end position="540"/>
    </location>
</feature>
<dbReference type="InterPro" id="IPR053958">
    <property type="entry name" value="HMGCR/SNAP/NPC1-like_SSD"/>
</dbReference>
<dbReference type="OrthoDB" id="6510177at2759"/>
<feature type="transmembrane region" description="Helical" evidence="2">
    <location>
        <begin position="450"/>
        <end position="475"/>
    </location>
</feature>
<dbReference type="InterPro" id="IPR051697">
    <property type="entry name" value="Patched_domain-protein"/>
</dbReference>
<dbReference type="Gene3D" id="1.20.1640.10">
    <property type="entry name" value="Multidrug efflux transporter AcrB transmembrane domain"/>
    <property type="match status" value="2"/>
</dbReference>
<name>A0A6P7G5C1_DIAVI</name>
<dbReference type="SUPFAM" id="SSF82866">
    <property type="entry name" value="Multidrug efflux transporter AcrB transmembrane domain"/>
    <property type="match status" value="2"/>
</dbReference>
<feature type="transmembrane region" description="Helical" evidence="2">
    <location>
        <begin position="830"/>
        <end position="853"/>
    </location>
</feature>
<dbReference type="InterPro" id="IPR000731">
    <property type="entry name" value="SSD"/>
</dbReference>
<dbReference type="PANTHER" id="PTHR10796">
    <property type="entry name" value="PATCHED-RELATED"/>
    <property type="match status" value="1"/>
</dbReference>
<feature type="transmembrane region" description="Helical" evidence="2">
    <location>
        <begin position="45"/>
        <end position="63"/>
    </location>
</feature>
<feature type="transmembrane region" description="Helical" evidence="2">
    <location>
        <begin position="318"/>
        <end position="337"/>
    </location>
</feature>
<dbReference type="Pfam" id="PF12349">
    <property type="entry name" value="Sterol-sensing"/>
    <property type="match status" value="1"/>
</dbReference>
<evidence type="ECO:0000259" key="3">
    <source>
        <dbReference type="PROSITE" id="PS50156"/>
    </source>
</evidence>
<gene>
    <name evidence="4" type="primary">LOC114337838</name>
</gene>
<comment type="similarity">
    <text evidence="1">Belongs to the patched family.</text>
</comment>
<evidence type="ECO:0000256" key="1">
    <source>
        <dbReference type="ARBA" id="ARBA00005585"/>
    </source>
</evidence>
<feature type="domain" description="SSD" evidence="3">
    <location>
        <begin position="315"/>
        <end position="475"/>
    </location>
</feature>